<keyword evidence="5" id="KW-1185">Reference proteome</keyword>
<feature type="domain" description="CBS" evidence="3">
    <location>
        <begin position="207"/>
        <end position="262"/>
    </location>
</feature>
<dbReference type="Pfam" id="PF00571">
    <property type="entry name" value="CBS"/>
    <property type="match status" value="4"/>
</dbReference>
<dbReference type="PANTHER" id="PTHR48108">
    <property type="entry name" value="CBS DOMAIN-CONTAINING PROTEIN CBSX2, CHLOROPLASTIC"/>
    <property type="match status" value="1"/>
</dbReference>
<organism evidence="4 5">
    <name type="scientific">Conexivisphaera calida</name>
    <dbReference type="NCBI Taxonomy" id="1874277"/>
    <lineage>
        <taxon>Archaea</taxon>
        <taxon>Nitrososphaerota</taxon>
        <taxon>Conexivisphaeria</taxon>
        <taxon>Conexivisphaerales</taxon>
        <taxon>Conexivisphaeraceae</taxon>
        <taxon>Conexivisphaera</taxon>
    </lineage>
</organism>
<dbReference type="OrthoDB" id="43333at2157"/>
<keyword evidence="2" id="KW-0129">CBS domain</keyword>
<dbReference type="InterPro" id="IPR000644">
    <property type="entry name" value="CBS_dom"/>
</dbReference>
<protein>
    <submittedName>
        <fullName evidence="4">CBS domain protein</fullName>
    </submittedName>
</protein>
<dbReference type="RefSeq" id="WP_174448205.1">
    <property type="nucleotide sequence ID" value="NZ_AP018732.1"/>
</dbReference>
<evidence type="ECO:0000313" key="4">
    <source>
        <dbReference type="EMBL" id="BBE41915.1"/>
    </source>
</evidence>
<keyword evidence="1" id="KW-0677">Repeat</keyword>
<reference evidence="4 5" key="1">
    <citation type="journal article" date="2019" name="ISME J.">
        <title>Isolation and characterization of a thermophilic sulfur- and iron-reducing thaumarchaeote from a terrestrial acidic hot spring.</title>
        <authorList>
            <person name="Kato S."/>
            <person name="Itoh T."/>
            <person name="Yuki M."/>
            <person name="Nagamori M."/>
            <person name="Ohnishi M."/>
            <person name="Uematsu K."/>
            <person name="Suzuki K."/>
            <person name="Takashina T."/>
            <person name="Ohkuma M."/>
        </authorList>
    </citation>
    <scope>NUCLEOTIDE SEQUENCE [LARGE SCALE GENOMIC DNA]</scope>
    <source>
        <strain evidence="4 5">NAS-02</strain>
    </source>
</reference>
<dbReference type="InterPro" id="IPR046342">
    <property type="entry name" value="CBS_dom_sf"/>
</dbReference>
<dbReference type="Gene3D" id="3.10.580.10">
    <property type="entry name" value="CBS-domain"/>
    <property type="match status" value="3"/>
</dbReference>
<sequence>MLSPGQALLRPLRDLESRNLHWISPSSLLEEAAVLMIYRRARHLPVGSGGVASYMISIRDVARAMLGHDASWRALRVSDVAATPPVSLEAGSTVSDAVKLMARRYLGSVLVTSNGTVEGIVTERDLVRLAADITTHRRIYDAMTVDPKVADLSTTARGALSIMISGSFRHLPVASGGSIVGITSMRDIVSRIAEGRMGLEDPLRSAVTYDPLTIDPSASSEEAARLMSSRDVGSLLVLDAGRLVGILTERDLVLRVLAKLVS</sequence>
<proteinExistence type="predicted"/>
<dbReference type="PROSITE" id="PS51371">
    <property type="entry name" value="CBS"/>
    <property type="match status" value="3"/>
</dbReference>
<feature type="domain" description="CBS" evidence="3">
    <location>
        <begin position="81"/>
        <end position="138"/>
    </location>
</feature>
<dbReference type="InterPro" id="IPR051462">
    <property type="entry name" value="CBS_domain-containing"/>
</dbReference>
<name>A0A4P2VL52_9ARCH</name>
<evidence type="ECO:0000256" key="1">
    <source>
        <dbReference type="ARBA" id="ARBA00022737"/>
    </source>
</evidence>
<accession>A0A4P2VL52</accession>
<dbReference type="SMART" id="SM00116">
    <property type="entry name" value="CBS"/>
    <property type="match status" value="4"/>
</dbReference>
<evidence type="ECO:0000259" key="3">
    <source>
        <dbReference type="PROSITE" id="PS51371"/>
    </source>
</evidence>
<dbReference type="SUPFAM" id="SSF54631">
    <property type="entry name" value="CBS-domain pair"/>
    <property type="match status" value="3"/>
</dbReference>
<dbReference type="GeneID" id="55584344"/>
<evidence type="ECO:0000313" key="5">
    <source>
        <dbReference type="Proteomes" id="UP000509448"/>
    </source>
</evidence>
<dbReference type="KEGG" id="ccai:NAS2_0526"/>
<dbReference type="PANTHER" id="PTHR48108:SF26">
    <property type="entry name" value="CBS DOMAIN-CONTAINING PROTEIN DDB_G0289609"/>
    <property type="match status" value="1"/>
</dbReference>
<dbReference type="AlphaFoldDB" id="A0A4P2VL52"/>
<gene>
    <name evidence="4" type="ORF">NAS2_0526</name>
</gene>
<feature type="domain" description="CBS" evidence="3">
    <location>
        <begin position="143"/>
        <end position="199"/>
    </location>
</feature>
<dbReference type="EMBL" id="AP018732">
    <property type="protein sequence ID" value="BBE41915.1"/>
    <property type="molecule type" value="Genomic_DNA"/>
</dbReference>
<dbReference type="Proteomes" id="UP000509448">
    <property type="component" value="Chromosome"/>
</dbReference>
<evidence type="ECO:0000256" key="2">
    <source>
        <dbReference type="PROSITE-ProRule" id="PRU00703"/>
    </source>
</evidence>